<feature type="compositionally biased region" description="Polar residues" evidence="1">
    <location>
        <begin position="118"/>
        <end position="130"/>
    </location>
</feature>
<protein>
    <submittedName>
        <fullName evidence="2">Pde4a protein</fullName>
    </submittedName>
</protein>
<organism evidence="2">
    <name type="scientific">Mus musculus</name>
    <name type="common">Mouse</name>
    <dbReference type="NCBI Taxonomy" id="10090"/>
    <lineage>
        <taxon>Eukaryota</taxon>
        <taxon>Metazoa</taxon>
        <taxon>Chordata</taxon>
        <taxon>Craniata</taxon>
        <taxon>Vertebrata</taxon>
        <taxon>Euteleostomi</taxon>
        <taxon>Mammalia</taxon>
        <taxon>Eutheria</taxon>
        <taxon>Euarchontoglires</taxon>
        <taxon>Glires</taxon>
        <taxon>Rodentia</taxon>
        <taxon>Myomorpha</taxon>
        <taxon>Muroidea</taxon>
        <taxon>Muridae</taxon>
        <taxon>Murinae</taxon>
        <taxon>Mus</taxon>
        <taxon>Mus</taxon>
    </lineage>
</organism>
<feature type="compositionally biased region" description="Basic and acidic residues" evidence="1">
    <location>
        <begin position="100"/>
        <end position="111"/>
    </location>
</feature>
<dbReference type="PANTHER" id="PTHR40141">
    <property type="entry name" value="3',5'-CYCLIC-AMP PHOSPHODIESTERASE-RELATED"/>
    <property type="match status" value="1"/>
</dbReference>
<dbReference type="AGR" id="MGI:99558"/>
<evidence type="ECO:0000256" key="1">
    <source>
        <dbReference type="SAM" id="MobiDB-lite"/>
    </source>
</evidence>
<sequence>MARRGWGRIPEPCAAAFPEAVAEDDAFLPGPPTVSAFLSSTTPMPYRRLRLFRGSVQDWGRQAWAGLEAENGPTPSPGRSPLDSQASPGLMLHAGAATSQRRESFLYRSDSDYDMSPKTMSRNSSVASEA</sequence>
<dbReference type="MGI" id="MGI:99558">
    <property type="gene designation" value="Pde4a"/>
</dbReference>
<accession>Q80UU8</accession>
<feature type="region of interest" description="Disordered" evidence="1">
    <location>
        <begin position="67"/>
        <end position="130"/>
    </location>
</feature>
<proteinExistence type="evidence at transcript level"/>
<dbReference type="PANTHER" id="PTHR40141:SF2">
    <property type="entry name" value="3',5'-CYCLIC-AMP PHOSPHODIESTERASE"/>
    <property type="match status" value="1"/>
</dbReference>
<evidence type="ECO:0000313" key="3">
    <source>
        <dbReference type="MGI" id="MGI:99558"/>
    </source>
</evidence>
<evidence type="ECO:0000313" key="2">
    <source>
        <dbReference type="EMBL" id="AAH44786.1"/>
    </source>
</evidence>
<dbReference type="AlphaFoldDB" id="Q80UU8"/>
<dbReference type="EMBL" id="BC044786">
    <property type="protein sequence ID" value="AAH44786.1"/>
    <property type="molecule type" value="mRNA"/>
</dbReference>
<name>Q80UU8_MOUSE</name>
<dbReference type="PeptideAtlas" id="Q80UU8"/>
<gene>
    <name evidence="3" type="primary">Pde4a</name>
</gene>
<reference evidence="2" key="1">
    <citation type="journal article" date="2004" name="Genome Res.">
        <title>The status, quality, and expansion of the NIH full-length cDNA project: the Mammalian Gene Collection (MGC).</title>
        <authorList>
            <consortium name="The MGC Project Team"/>
            <person name="Gerhard D.S."/>
            <person name="Wagner L."/>
            <person name="Feingold E.A."/>
            <person name="Shenmen C.M."/>
            <person name="Grouse L.H."/>
            <person name="Schuler G."/>
            <person name="Klein S.L."/>
            <person name="Old S."/>
            <person name="Rasooly R."/>
            <person name="Good P."/>
            <person name="Guyer M."/>
            <person name="Peck A.M."/>
            <person name="Derge J.G."/>
            <person name="Lipman D."/>
            <person name="Collins F.S."/>
            <person name="Jang W."/>
            <person name="Sherry S."/>
            <person name="Feolo M."/>
            <person name="Misquitta L."/>
            <person name="Lee E."/>
            <person name="Rotmistrovsky K."/>
            <person name="Greenhut S.F."/>
            <person name="Schaefer C.F."/>
            <person name="Buetow K."/>
            <person name="Bonner T.I."/>
            <person name="Haussler D."/>
            <person name="Kent J."/>
            <person name="Kiekhaus M."/>
            <person name="Furey T."/>
            <person name="Brent M."/>
            <person name="Prange C."/>
            <person name="Schreiber K."/>
            <person name="Shapiro N."/>
            <person name="Bhat N.K."/>
            <person name="Hopkins R.F."/>
            <person name="Hsie F."/>
            <person name="Driscoll T."/>
            <person name="Soares M.B."/>
            <person name="Casavant T.L."/>
            <person name="Scheetz T.E."/>
            <person name="Brown-stein M.J."/>
            <person name="Usdin T.B."/>
            <person name="Toshiyuki S."/>
            <person name="Carninci P."/>
            <person name="Piao Y."/>
            <person name="Dudekula D.B."/>
            <person name="Ko M.S."/>
            <person name="Kawakami K."/>
            <person name="Suzuki Y."/>
            <person name="Sugano S."/>
            <person name="Gruber C.E."/>
            <person name="Smith M.R."/>
            <person name="Simmons B."/>
            <person name="Moore T."/>
            <person name="Waterman R."/>
            <person name="Johnson S.L."/>
            <person name="Ruan Y."/>
            <person name="Wei C.L."/>
            <person name="Mathavan S."/>
            <person name="Gunaratne P.H."/>
            <person name="Wu J."/>
            <person name="Garcia A.M."/>
            <person name="Hulyk S.W."/>
            <person name="Fuh E."/>
            <person name="Yuan Y."/>
            <person name="Sneed A."/>
            <person name="Kowis C."/>
            <person name="Hodgson A."/>
            <person name="Muzny D.M."/>
            <person name="McPherson J."/>
            <person name="Gibbs R.A."/>
            <person name="Fahey J."/>
            <person name="Helton E."/>
            <person name="Ketteman M."/>
            <person name="Madan A."/>
            <person name="Rodrigues S."/>
            <person name="Sanchez A."/>
            <person name="Whiting M."/>
            <person name="Madari A."/>
            <person name="Young A.C."/>
            <person name="Wetherby K.D."/>
            <person name="Granite S.J."/>
            <person name="Kwong P.N."/>
            <person name="Brinkley C.P."/>
            <person name="Pearson R.L."/>
            <person name="Bouffard G.G."/>
            <person name="Blakesly R.W."/>
            <person name="Green E.D."/>
            <person name="Dickson M.C."/>
            <person name="Rodriguez A.C."/>
            <person name="Grimwood J."/>
            <person name="Schmutz J."/>
            <person name="Myers R.M."/>
            <person name="Butterfield Y.S."/>
            <person name="Griffith M."/>
            <person name="Griffith O.L."/>
            <person name="Krzywinski M.I."/>
            <person name="Liao N."/>
            <person name="Morin R."/>
            <person name="Morrin R."/>
            <person name="Palmquist D."/>
            <person name="Petrescu A.S."/>
            <person name="Skalska U."/>
            <person name="Smailus D.E."/>
            <person name="Stott J.M."/>
            <person name="Schnerch A."/>
            <person name="Schein J.E."/>
            <person name="Jones S.J."/>
            <person name="Holt R.A."/>
            <person name="Baross A."/>
            <person name="Marra M.A."/>
            <person name="Clifton S."/>
            <person name="Makowski K.A."/>
            <person name="Bosak S."/>
            <person name="Malek J."/>
        </authorList>
    </citation>
    <scope>NUCLEOTIDE SEQUENCE [LARGE SCALE MRNA]</scope>
    <source>
        <strain evidence="2">129</strain>
        <tissue evidence="2">Mammary tumor. Brca1-/fl</tissue>
    </source>
</reference>